<evidence type="ECO:0000313" key="3">
    <source>
        <dbReference type="Proteomes" id="UP000238479"/>
    </source>
</evidence>
<proteinExistence type="predicted"/>
<dbReference type="PANTHER" id="PTHR45749">
    <property type="match status" value="1"/>
</dbReference>
<reference evidence="2 3" key="1">
    <citation type="journal article" date="2018" name="Nat. Genet.">
        <title>The Rosa genome provides new insights in the design of modern roses.</title>
        <authorList>
            <person name="Bendahmane M."/>
        </authorList>
    </citation>
    <scope>NUCLEOTIDE SEQUENCE [LARGE SCALE GENOMIC DNA]</scope>
    <source>
        <strain evidence="3">cv. Old Blush</strain>
    </source>
</reference>
<dbReference type="AlphaFoldDB" id="A0A2P6QY31"/>
<name>A0A2P6QY31_ROSCH</name>
<feature type="domain" description="DUF4371" evidence="1">
    <location>
        <begin position="9"/>
        <end position="225"/>
    </location>
</feature>
<dbReference type="STRING" id="74649.A0A2P6QY31"/>
<dbReference type="PANTHER" id="PTHR45749:SF26">
    <property type="entry name" value="ZINC FINGER MYM-TYPE PROTEIN 1-LIKE"/>
    <property type="match status" value="1"/>
</dbReference>
<keyword evidence="3" id="KW-1185">Reference proteome</keyword>
<protein>
    <recommendedName>
        <fullName evidence="1">DUF4371 domain-containing protein</fullName>
    </recommendedName>
</protein>
<evidence type="ECO:0000313" key="2">
    <source>
        <dbReference type="EMBL" id="PRQ39107.1"/>
    </source>
</evidence>
<organism evidence="2 3">
    <name type="scientific">Rosa chinensis</name>
    <name type="common">China rose</name>
    <dbReference type="NCBI Taxonomy" id="74649"/>
    <lineage>
        <taxon>Eukaryota</taxon>
        <taxon>Viridiplantae</taxon>
        <taxon>Streptophyta</taxon>
        <taxon>Embryophyta</taxon>
        <taxon>Tracheophyta</taxon>
        <taxon>Spermatophyta</taxon>
        <taxon>Magnoliopsida</taxon>
        <taxon>eudicotyledons</taxon>
        <taxon>Gunneridae</taxon>
        <taxon>Pentapetalae</taxon>
        <taxon>rosids</taxon>
        <taxon>fabids</taxon>
        <taxon>Rosales</taxon>
        <taxon>Rosaceae</taxon>
        <taxon>Rosoideae</taxon>
        <taxon>Rosoideae incertae sedis</taxon>
        <taxon>Rosa</taxon>
    </lineage>
</organism>
<dbReference type="Pfam" id="PF14291">
    <property type="entry name" value="DUF4371"/>
    <property type="match status" value="1"/>
</dbReference>
<accession>A0A2P6QY31</accession>
<sequence>MSKQSGILDHVGGVNSPHNTCMHKWDTLRNSSKHTERVISTQSSQEVASNRLRLNSTIESVRLLANQGCAFRGYNESANSSNGGNFNAVLQAFGRVNIEVHKVLHNAPGNAKYISPIIQRQILNILGNKVRTKIREEVGDAKFCILVGEVVDVCNREQMAIILRFVGCDGFIRERFFKVISVADTCSQTLKNEISKVLAQYDLQVENMCGQGYDGASNMRGEFNGLQTLFREECPYAYYVHCFAHRL</sequence>
<comment type="caution">
    <text evidence="2">The sequence shown here is derived from an EMBL/GenBank/DDBJ whole genome shotgun (WGS) entry which is preliminary data.</text>
</comment>
<gene>
    <name evidence="2" type="ORF">RchiOBHm_Chr4g0421421</name>
</gene>
<dbReference type="InterPro" id="IPR025398">
    <property type="entry name" value="DUF4371"/>
</dbReference>
<dbReference type="EMBL" id="PDCK01000042">
    <property type="protein sequence ID" value="PRQ39107.1"/>
    <property type="molecule type" value="Genomic_DNA"/>
</dbReference>
<evidence type="ECO:0000259" key="1">
    <source>
        <dbReference type="Pfam" id="PF14291"/>
    </source>
</evidence>
<dbReference type="Gramene" id="PRQ39107">
    <property type="protein sequence ID" value="PRQ39107"/>
    <property type="gene ID" value="RchiOBHm_Chr4g0421421"/>
</dbReference>
<dbReference type="Proteomes" id="UP000238479">
    <property type="component" value="Chromosome 4"/>
</dbReference>
<dbReference type="OMA" id="CTILADN"/>